<dbReference type="PANTHER" id="PTHR38479">
    <property type="entry name" value="LMO0824 PROTEIN"/>
    <property type="match status" value="1"/>
</dbReference>
<keyword evidence="2" id="KW-1185">Reference proteome</keyword>
<dbReference type="InterPro" id="IPR009351">
    <property type="entry name" value="AlkZ-like"/>
</dbReference>
<reference evidence="1 2" key="1">
    <citation type="submission" date="2015-02" db="EMBL/GenBank/DDBJ databases">
        <title>Draft genome sequences of ten Microbacterium spp. with emphasis on heavy metal contaminated environments.</title>
        <authorList>
            <person name="Corretto E."/>
        </authorList>
    </citation>
    <scope>NUCLEOTIDE SEQUENCE [LARGE SCALE GENOMIC DNA]</scope>
    <source>
        <strain evidence="1 2">DSM 23848</strain>
    </source>
</reference>
<proteinExistence type="predicted"/>
<organism evidence="1 2">
    <name type="scientific">Microbacterium azadirachtae</name>
    <dbReference type="NCBI Taxonomy" id="582680"/>
    <lineage>
        <taxon>Bacteria</taxon>
        <taxon>Bacillati</taxon>
        <taxon>Actinomycetota</taxon>
        <taxon>Actinomycetes</taxon>
        <taxon>Micrococcales</taxon>
        <taxon>Microbacteriaceae</taxon>
        <taxon>Microbacterium</taxon>
    </lineage>
</organism>
<dbReference type="EMBL" id="JYIT01000082">
    <property type="protein sequence ID" value="KJL20704.1"/>
    <property type="molecule type" value="Genomic_DNA"/>
</dbReference>
<evidence type="ECO:0000313" key="2">
    <source>
        <dbReference type="Proteomes" id="UP000033448"/>
    </source>
</evidence>
<evidence type="ECO:0000313" key="1">
    <source>
        <dbReference type="EMBL" id="KJL20704.1"/>
    </source>
</evidence>
<gene>
    <name evidence="1" type="ORF">RL72_02628</name>
</gene>
<dbReference type="Proteomes" id="UP000033448">
    <property type="component" value="Unassembled WGS sequence"/>
</dbReference>
<protein>
    <recommendedName>
        <fullName evidence="3">Winged helix DNA-binding domain-containing protein</fullName>
    </recommendedName>
</protein>
<accession>A0A0F0KJV5</accession>
<dbReference type="PANTHER" id="PTHR38479:SF2">
    <property type="entry name" value="WINGED HELIX DNA-BINDING DOMAIN-CONTAINING PROTEIN"/>
    <property type="match status" value="1"/>
</dbReference>
<dbReference type="PATRIC" id="fig|582680.7.peg.2683"/>
<dbReference type="AlphaFoldDB" id="A0A0F0KJV5"/>
<dbReference type="Pfam" id="PF06224">
    <property type="entry name" value="AlkZ-like"/>
    <property type="match status" value="1"/>
</dbReference>
<sequence>MTALLRERLRSHRLTAPARTPVAAARHMLAVQAQEFLAGRWALGVRSSGAPTLAAVDAAFDRGELVRTHTMRGTLHVIPAEDVRWVLSVTGDRQLRQDASRQRQLGIDDALVARVEAAFRERLAGGGRTRAQLFDDLVEIGVDPSGQRGVHLIYALNVRGVLVQGPVVHRDDAVSREQLFMLAEEWIPESVPPADPLAEFFVRFIDGHGPATVDDFAWWSGLPITVAREAAERGRARVTEQDDGVFVGAVRPRRAAGADDAATLALPMFDEYYISYADRSSVASPDSMALIGPGKNGMVRASLLTAGRIAGAWMHSAAVGRHREDPVAELFDEEQAPDPGAVAAALRRYADFVSVH</sequence>
<dbReference type="OrthoDB" id="9148135at2"/>
<dbReference type="RefSeq" id="WP_045251310.1">
    <property type="nucleotide sequence ID" value="NZ_JYIT01000082.1"/>
</dbReference>
<comment type="caution">
    <text evidence="1">The sequence shown here is derived from an EMBL/GenBank/DDBJ whole genome shotgun (WGS) entry which is preliminary data.</text>
</comment>
<name>A0A0F0KJV5_9MICO</name>
<evidence type="ECO:0008006" key="3">
    <source>
        <dbReference type="Google" id="ProtNLM"/>
    </source>
</evidence>